<protein>
    <submittedName>
        <fullName evidence="1">Dual specificity phosphatase DSP8</fullName>
    </submittedName>
</protein>
<evidence type="ECO:0000313" key="1">
    <source>
        <dbReference type="EMBL" id="CAA2962267.1"/>
    </source>
</evidence>
<dbReference type="EMBL" id="CACTIH010000841">
    <property type="protein sequence ID" value="CAA2962267.1"/>
    <property type="molecule type" value="Genomic_DNA"/>
</dbReference>
<dbReference type="AlphaFoldDB" id="A0A8S0QBG4"/>
<sequence>MTDKGAVPFPSDVHRLKELGVSGVVTLNELYETLVPSSLYKNMSSRRVDAVTKK</sequence>
<dbReference type="PANTHER" id="PTHR46274">
    <property type="entry name" value="PHOSPHATIDYLINOSITOL PHOSPHATASE"/>
    <property type="match status" value="1"/>
</dbReference>
<dbReference type="Gramene" id="OE9A016995T1">
    <property type="protein sequence ID" value="OE9A016995C1"/>
    <property type="gene ID" value="OE9A016995"/>
</dbReference>
<evidence type="ECO:0000313" key="2">
    <source>
        <dbReference type="Proteomes" id="UP000594638"/>
    </source>
</evidence>
<accession>A0A8S0QBG4</accession>
<name>A0A8S0QBG4_OLEEU</name>
<organism evidence="1 2">
    <name type="scientific">Olea europaea subsp. europaea</name>
    <dbReference type="NCBI Taxonomy" id="158383"/>
    <lineage>
        <taxon>Eukaryota</taxon>
        <taxon>Viridiplantae</taxon>
        <taxon>Streptophyta</taxon>
        <taxon>Embryophyta</taxon>
        <taxon>Tracheophyta</taxon>
        <taxon>Spermatophyta</taxon>
        <taxon>Magnoliopsida</taxon>
        <taxon>eudicotyledons</taxon>
        <taxon>Gunneridae</taxon>
        <taxon>Pentapetalae</taxon>
        <taxon>asterids</taxon>
        <taxon>lamiids</taxon>
        <taxon>Lamiales</taxon>
        <taxon>Oleaceae</taxon>
        <taxon>Oleeae</taxon>
        <taxon>Olea</taxon>
    </lineage>
</organism>
<dbReference type="OrthoDB" id="273181at2759"/>
<keyword evidence="2" id="KW-1185">Reference proteome</keyword>
<dbReference type="PANTHER" id="PTHR46274:SF9">
    <property type="entry name" value="PHOSPHATIDYLGLYCEROPHOSPHATE PHOSPHATASE PTPMT1"/>
    <property type="match status" value="1"/>
</dbReference>
<reference evidence="1 2" key="1">
    <citation type="submission" date="2019-12" db="EMBL/GenBank/DDBJ databases">
        <authorList>
            <person name="Alioto T."/>
            <person name="Alioto T."/>
            <person name="Gomez Garrido J."/>
        </authorList>
    </citation>
    <scope>NUCLEOTIDE SEQUENCE [LARGE SCALE GENOMIC DNA]</scope>
</reference>
<proteinExistence type="predicted"/>
<gene>
    <name evidence="1" type="ORF">OLEA9_A016995</name>
</gene>
<comment type="caution">
    <text evidence="1">The sequence shown here is derived from an EMBL/GenBank/DDBJ whole genome shotgun (WGS) entry which is preliminary data.</text>
</comment>
<dbReference type="Proteomes" id="UP000594638">
    <property type="component" value="Unassembled WGS sequence"/>
</dbReference>